<dbReference type="SUPFAM" id="SSF47226">
    <property type="entry name" value="Histidine-containing phosphotransfer domain, HPT domain"/>
    <property type="match status" value="1"/>
</dbReference>
<dbReference type="RefSeq" id="WP_114072415.1">
    <property type="nucleotide sequence ID" value="NZ_CP029495.1"/>
</dbReference>
<sequence>MVQQCETASSTGEMNVLLADDDEINRLLLGGLADDLDIVLDCVEDGAAAVRALRRHAERYQLVLMDLQMPVQDGLSATREVRNELGLDIPIIALTASAQELENCRAAGMDGFLTKPVDISALQRLINHYRSRAGLTTSAIYDKLKLSTLELLHRASAGRLRNTVREAVIGCRQDFDLARQRWRDGDAASAAKLIHGYRGSLGTFARDEFIRRALELEHAVKQGEDGLEPLFDAFRAELDDLCAQLQDWLDRHAD</sequence>
<protein>
    <submittedName>
        <fullName evidence="13">Response regulator</fullName>
    </submittedName>
</protein>
<dbReference type="Gene3D" id="3.40.50.2300">
    <property type="match status" value="1"/>
</dbReference>
<keyword evidence="2" id="KW-1003">Cell membrane</keyword>
<dbReference type="InterPro" id="IPR011006">
    <property type="entry name" value="CheY-like_superfamily"/>
</dbReference>
<keyword evidence="9" id="KW-0472">Membrane</keyword>
<reference evidence="12 14" key="1">
    <citation type="submission" date="2018-05" db="EMBL/GenBank/DDBJ databases">
        <title>Genome sequencing, assembly and analysis of the novel insecticidal bacterium, Chromobacterium phragmitis.</title>
        <authorList>
            <person name="Sparks M.E."/>
            <person name="Blackburn M.B."/>
            <person name="Gundersen-Rindal D.E."/>
        </authorList>
    </citation>
    <scope>NUCLEOTIDE SEQUENCE [LARGE SCALE GENOMIC DNA]</scope>
    <source>
        <strain evidence="12">IIBBL 274-1</strain>
    </source>
</reference>
<keyword evidence="3 10" id="KW-0597">Phosphoprotein</keyword>
<feature type="modified residue" description="4-aspartylphosphate" evidence="10">
    <location>
        <position position="66"/>
    </location>
</feature>
<evidence type="ECO:0000256" key="2">
    <source>
        <dbReference type="ARBA" id="ARBA00022475"/>
    </source>
</evidence>
<dbReference type="GO" id="GO:0005524">
    <property type="term" value="F:ATP binding"/>
    <property type="evidence" value="ECO:0007669"/>
    <property type="project" value="UniProtKB-KW"/>
</dbReference>
<organism evidence="12 14">
    <name type="scientific">Chromobacterium phragmitis</name>
    <dbReference type="NCBI Taxonomy" id="2202141"/>
    <lineage>
        <taxon>Bacteria</taxon>
        <taxon>Pseudomonadati</taxon>
        <taxon>Pseudomonadota</taxon>
        <taxon>Betaproteobacteria</taxon>
        <taxon>Neisseriales</taxon>
        <taxon>Chromobacteriaceae</taxon>
        <taxon>Chromobacterium</taxon>
    </lineage>
</organism>
<evidence type="ECO:0000256" key="9">
    <source>
        <dbReference type="ARBA" id="ARBA00023136"/>
    </source>
</evidence>
<dbReference type="Gene3D" id="1.20.120.160">
    <property type="entry name" value="HPT domain"/>
    <property type="match status" value="1"/>
</dbReference>
<evidence type="ECO:0000256" key="4">
    <source>
        <dbReference type="ARBA" id="ARBA00022692"/>
    </source>
</evidence>
<dbReference type="CDD" id="cd17546">
    <property type="entry name" value="REC_hyHK_CKI1_RcsC-like"/>
    <property type="match status" value="1"/>
</dbReference>
<evidence type="ECO:0000256" key="7">
    <source>
        <dbReference type="ARBA" id="ARBA00022989"/>
    </source>
</evidence>
<keyword evidence="4" id="KW-0812">Transmembrane</keyword>
<keyword evidence="8" id="KW-0902">Two-component regulatory system</keyword>
<dbReference type="Pfam" id="PF00072">
    <property type="entry name" value="Response_reg"/>
    <property type="match status" value="1"/>
</dbReference>
<evidence type="ECO:0000256" key="1">
    <source>
        <dbReference type="ARBA" id="ARBA00004651"/>
    </source>
</evidence>
<dbReference type="InterPro" id="IPR001789">
    <property type="entry name" value="Sig_transdc_resp-reg_receiver"/>
</dbReference>
<evidence type="ECO:0000313" key="14">
    <source>
        <dbReference type="Proteomes" id="UP000252038"/>
    </source>
</evidence>
<evidence type="ECO:0000256" key="5">
    <source>
        <dbReference type="ARBA" id="ARBA00022741"/>
    </source>
</evidence>
<dbReference type="PANTHER" id="PTHR45339">
    <property type="entry name" value="HYBRID SIGNAL TRANSDUCTION HISTIDINE KINASE J"/>
    <property type="match status" value="1"/>
</dbReference>
<dbReference type="KEGG" id="chrb:DK843_02240"/>
<dbReference type="EMBL" id="JBDXMI010000001">
    <property type="protein sequence ID" value="MEO9383143.1"/>
    <property type="molecule type" value="Genomic_DNA"/>
</dbReference>
<keyword evidence="6" id="KW-0067">ATP-binding</keyword>
<evidence type="ECO:0000313" key="15">
    <source>
        <dbReference type="Proteomes" id="UP001462502"/>
    </source>
</evidence>
<accession>A0A344UD88</accession>
<evidence type="ECO:0000256" key="6">
    <source>
        <dbReference type="ARBA" id="ARBA00022840"/>
    </source>
</evidence>
<name>A0A344UD88_9NEIS</name>
<evidence type="ECO:0000256" key="3">
    <source>
        <dbReference type="ARBA" id="ARBA00022553"/>
    </source>
</evidence>
<evidence type="ECO:0000313" key="12">
    <source>
        <dbReference type="EMBL" id="AXE33236.1"/>
    </source>
</evidence>
<evidence type="ECO:0000256" key="10">
    <source>
        <dbReference type="PROSITE-ProRule" id="PRU00169"/>
    </source>
</evidence>
<dbReference type="PROSITE" id="PS50110">
    <property type="entry name" value="RESPONSE_REGULATORY"/>
    <property type="match status" value="1"/>
</dbReference>
<dbReference type="PANTHER" id="PTHR45339:SF1">
    <property type="entry name" value="HYBRID SIGNAL TRANSDUCTION HISTIDINE KINASE J"/>
    <property type="match status" value="1"/>
</dbReference>
<dbReference type="GO" id="GO:0005886">
    <property type="term" value="C:plasma membrane"/>
    <property type="evidence" value="ECO:0007669"/>
    <property type="project" value="UniProtKB-SubCell"/>
</dbReference>
<keyword evidence="5" id="KW-0547">Nucleotide-binding</keyword>
<dbReference type="Proteomes" id="UP001462502">
    <property type="component" value="Unassembled WGS sequence"/>
</dbReference>
<evidence type="ECO:0000313" key="13">
    <source>
        <dbReference type="EMBL" id="MEO9383143.1"/>
    </source>
</evidence>
<evidence type="ECO:0000259" key="11">
    <source>
        <dbReference type="PROSITE" id="PS50110"/>
    </source>
</evidence>
<reference evidence="13 15" key="2">
    <citation type="submission" date="2024-05" db="EMBL/GenBank/DDBJ databases">
        <authorList>
            <person name="De Oliveira J.P."/>
            <person name="Noriler S.A."/>
            <person name="De Oliveira A.G."/>
            <person name="Sipoli D.S."/>
        </authorList>
    </citation>
    <scope>NUCLEOTIDE SEQUENCE [LARGE SCALE GENOMIC DNA]</scope>
    <source>
        <strain evidence="13 15">LABIM192</strain>
    </source>
</reference>
<evidence type="ECO:0000256" key="8">
    <source>
        <dbReference type="ARBA" id="ARBA00023012"/>
    </source>
</evidence>
<comment type="subcellular location">
    <subcellularLocation>
        <location evidence="1">Cell membrane</location>
        <topology evidence="1">Multi-pass membrane protein</topology>
    </subcellularLocation>
</comment>
<dbReference type="GO" id="GO:0000160">
    <property type="term" value="P:phosphorelay signal transduction system"/>
    <property type="evidence" value="ECO:0007669"/>
    <property type="project" value="UniProtKB-KW"/>
</dbReference>
<gene>
    <name evidence="13" type="ORF">ABI908_03300</name>
    <name evidence="12" type="ORF">DK843_02240</name>
</gene>
<dbReference type="SUPFAM" id="SSF52172">
    <property type="entry name" value="CheY-like"/>
    <property type="match status" value="1"/>
</dbReference>
<dbReference type="Proteomes" id="UP000252038">
    <property type="component" value="Chromosome"/>
</dbReference>
<keyword evidence="15" id="KW-1185">Reference proteome</keyword>
<feature type="domain" description="Response regulatory" evidence="11">
    <location>
        <begin position="15"/>
        <end position="130"/>
    </location>
</feature>
<dbReference type="EMBL" id="CP029554">
    <property type="protein sequence ID" value="AXE33236.1"/>
    <property type="molecule type" value="Genomic_DNA"/>
</dbReference>
<keyword evidence="7" id="KW-1133">Transmembrane helix</keyword>
<dbReference type="InterPro" id="IPR036641">
    <property type="entry name" value="HPT_dom_sf"/>
</dbReference>
<dbReference type="SMART" id="SM00448">
    <property type="entry name" value="REC"/>
    <property type="match status" value="1"/>
</dbReference>
<dbReference type="AlphaFoldDB" id="A0A344UD88"/>
<proteinExistence type="predicted"/>